<dbReference type="GO" id="GO:0005886">
    <property type="term" value="C:plasma membrane"/>
    <property type="evidence" value="ECO:0007669"/>
    <property type="project" value="UniProtKB-SubCell"/>
</dbReference>
<evidence type="ECO:0000313" key="16">
    <source>
        <dbReference type="Proteomes" id="UP000295328"/>
    </source>
</evidence>
<evidence type="ECO:0000256" key="7">
    <source>
        <dbReference type="ARBA" id="ARBA00023053"/>
    </source>
</evidence>
<evidence type="ECO:0000256" key="6">
    <source>
        <dbReference type="ARBA" id="ARBA00022989"/>
    </source>
</evidence>
<feature type="transmembrane region" description="Helical" evidence="14">
    <location>
        <begin position="86"/>
        <end position="108"/>
    </location>
</feature>
<keyword evidence="16" id="KW-1185">Reference proteome</keyword>
<keyword evidence="8 14" id="KW-0406">Ion transport</keyword>
<dbReference type="HAMAP" id="MF_00454">
    <property type="entry name" value="FluC"/>
    <property type="match status" value="1"/>
</dbReference>
<gene>
    <name evidence="14" type="primary">fluC</name>
    <name evidence="14" type="synonym">crcB</name>
    <name evidence="15" type="ORF">ERX37_00555</name>
</gene>
<dbReference type="RefSeq" id="WP_133428700.1">
    <property type="nucleotide sequence ID" value="NZ_BMCC01000002.1"/>
</dbReference>
<comment type="caution">
    <text evidence="14">Lacks conserved residue(s) required for the propagation of feature annotation.</text>
</comment>
<evidence type="ECO:0000256" key="14">
    <source>
        <dbReference type="HAMAP-Rule" id="MF_00454"/>
    </source>
</evidence>
<comment type="similarity">
    <text evidence="11 14">Belongs to the fluoride channel Fluc/FEX (TC 1.A.43) family.</text>
</comment>
<evidence type="ECO:0000256" key="11">
    <source>
        <dbReference type="ARBA" id="ARBA00035120"/>
    </source>
</evidence>
<evidence type="ECO:0000256" key="8">
    <source>
        <dbReference type="ARBA" id="ARBA00023065"/>
    </source>
</evidence>
<reference evidence="15 16" key="1">
    <citation type="submission" date="2019-01" db="EMBL/GenBank/DDBJ databases">
        <title>Draft genome sequences of the type strains of six Macrococcus species.</title>
        <authorList>
            <person name="Mazhar S."/>
            <person name="Altermann E."/>
            <person name="Hill C."/>
            <person name="Mcauliffe O."/>
        </authorList>
    </citation>
    <scope>NUCLEOTIDE SEQUENCE [LARGE SCALE GENOMIC DNA]</scope>
    <source>
        <strain evidence="15 16">CCM4809</strain>
    </source>
</reference>
<dbReference type="InterPro" id="IPR003691">
    <property type="entry name" value="FluC"/>
</dbReference>
<comment type="subcellular location">
    <subcellularLocation>
        <location evidence="1 14">Cell membrane</location>
        <topology evidence="1 14">Multi-pass membrane protein</topology>
    </subcellularLocation>
</comment>
<evidence type="ECO:0000256" key="3">
    <source>
        <dbReference type="ARBA" id="ARBA00022475"/>
    </source>
</evidence>
<dbReference type="Pfam" id="PF02537">
    <property type="entry name" value="CRCB"/>
    <property type="match status" value="1"/>
</dbReference>
<dbReference type="PANTHER" id="PTHR28259:SF16">
    <property type="entry name" value="FLUORIDE-SPECIFIC ION CHANNEL FLUC 2"/>
    <property type="match status" value="1"/>
</dbReference>
<keyword evidence="10 14" id="KW-0407">Ion channel</keyword>
<organism evidence="15 16">
    <name type="scientific">Macrococcus hajekii</name>
    <dbReference type="NCBI Taxonomy" id="198482"/>
    <lineage>
        <taxon>Bacteria</taxon>
        <taxon>Bacillati</taxon>
        <taxon>Bacillota</taxon>
        <taxon>Bacilli</taxon>
        <taxon>Bacillales</taxon>
        <taxon>Staphylococcaceae</taxon>
        <taxon>Macrococcus</taxon>
    </lineage>
</organism>
<name>A0A4R6BLM3_9STAP</name>
<comment type="caution">
    <text evidence="15">The sequence shown here is derived from an EMBL/GenBank/DDBJ whole genome shotgun (WGS) entry which is preliminary data.</text>
</comment>
<dbReference type="GO" id="GO:0140114">
    <property type="term" value="P:cellular detoxification of fluoride"/>
    <property type="evidence" value="ECO:0007669"/>
    <property type="project" value="UniProtKB-UniRule"/>
</dbReference>
<keyword evidence="6 14" id="KW-1133">Transmembrane helix</keyword>
<feature type="transmembrane region" description="Helical" evidence="14">
    <location>
        <begin position="29"/>
        <end position="48"/>
    </location>
</feature>
<dbReference type="AlphaFoldDB" id="A0A4R6BLM3"/>
<evidence type="ECO:0000256" key="2">
    <source>
        <dbReference type="ARBA" id="ARBA00022448"/>
    </source>
</evidence>
<keyword evidence="4 14" id="KW-0812">Transmembrane</keyword>
<comment type="activity regulation">
    <text evidence="14">Na(+) is not transported, but it plays an essential structural role and its presence is essential for fluoride channel function.</text>
</comment>
<proteinExistence type="inferred from homology"/>
<accession>A0A4R6BLM3</accession>
<keyword evidence="9 14" id="KW-0472">Membrane</keyword>
<evidence type="ECO:0000256" key="4">
    <source>
        <dbReference type="ARBA" id="ARBA00022692"/>
    </source>
</evidence>
<dbReference type="PANTHER" id="PTHR28259">
    <property type="entry name" value="FLUORIDE EXPORT PROTEIN 1-RELATED"/>
    <property type="match status" value="1"/>
</dbReference>
<evidence type="ECO:0000256" key="10">
    <source>
        <dbReference type="ARBA" id="ARBA00023303"/>
    </source>
</evidence>
<dbReference type="GO" id="GO:0046872">
    <property type="term" value="F:metal ion binding"/>
    <property type="evidence" value="ECO:0007669"/>
    <property type="project" value="UniProtKB-KW"/>
</dbReference>
<dbReference type="EMBL" id="SCWE01000001">
    <property type="protein sequence ID" value="TDM02611.1"/>
    <property type="molecule type" value="Genomic_DNA"/>
</dbReference>
<comment type="catalytic activity">
    <reaction evidence="12">
        <text>fluoride(in) = fluoride(out)</text>
        <dbReference type="Rhea" id="RHEA:76159"/>
        <dbReference type="ChEBI" id="CHEBI:17051"/>
    </reaction>
    <physiologicalReaction direction="left-to-right" evidence="12">
        <dbReference type="Rhea" id="RHEA:76160"/>
    </physiologicalReaction>
</comment>
<keyword evidence="3 14" id="KW-1003">Cell membrane</keyword>
<keyword evidence="2 14" id="KW-0813">Transport</keyword>
<dbReference type="OrthoDB" id="9799631at2"/>
<evidence type="ECO:0000256" key="13">
    <source>
        <dbReference type="ARBA" id="ARBA00049940"/>
    </source>
</evidence>
<keyword evidence="7 14" id="KW-0915">Sodium</keyword>
<feature type="binding site" evidence="14">
    <location>
        <position position="66"/>
    </location>
    <ligand>
        <name>Na(+)</name>
        <dbReference type="ChEBI" id="CHEBI:29101"/>
        <note>structural</note>
    </ligand>
</feature>
<feature type="binding site" evidence="14">
    <location>
        <position position="69"/>
    </location>
    <ligand>
        <name>Na(+)</name>
        <dbReference type="ChEBI" id="CHEBI:29101"/>
        <note>structural</note>
    </ligand>
</feature>
<evidence type="ECO:0000256" key="1">
    <source>
        <dbReference type="ARBA" id="ARBA00004651"/>
    </source>
</evidence>
<keyword evidence="5 14" id="KW-0479">Metal-binding</keyword>
<protein>
    <recommendedName>
        <fullName evidence="14">Fluoride-specific ion channel FluC</fullName>
    </recommendedName>
</protein>
<evidence type="ECO:0000313" key="15">
    <source>
        <dbReference type="EMBL" id="TDM02611.1"/>
    </source>
</evidence>
<comment type="function">
    <text evidence="13 14">Fluoride-specific ion channel. Important for reducing fluoride concentration in the cell, thus reducing its toxicity.</text>
</comment>
<evidence type="ECO:0000256" key="9">
    <source>
        <dbReference type="ARBA" id="ARBA00023136"/>
    </source>
</evidence>
<dbReference type="Proteomes" id="UP000295328">
    <property type="component" value="Unassembled WGS sequence"/>
</dbReference>
<dbReference type="GO" id="GO:0062054">
    <property type="term" value="F:fluoride channel activity"/>
    <property type="evidence" value="ECO:0007669"/>
    <property type="project" value="UniProtKB-UniRule"/>
</dbReference>
<evidence type="ECO:0000256" key="5">
    <source>
        <dbReference type="ARBA" id="ARBA00022723"/>
    </source>
</evidence>
<sequence>MKYLYIALFAFVGASARYGISLMAGDHSYIGTLFVNVVGAFLLGLLSSYPFKDNLLKTGLTSGLLGSFTTFSTFSMESIHLLENQLALGLSYVVTTFLFGLLFSYAGIKGGQTLW</sequence>
<evidence type="ECO:0000256" key="12">
    <source>
        <dbReference type="ARBA" id="ARBA00035585"/>
    </source>
</evidence>